<dbReference type="FunCoup" id="A0A1I2A338">
    <property type="interactions" value="52"/>
</dbReference>
<dbReference type="InterPro" id="IPR036909">
    <property type="entry name" value="Cyt_c-like_dom_sf"/>
</dbReference>
<dbReference type="SUPFAM" id="SSF50952">
    <property type="entry name" value="Soluble quinoprotein glucose dehydrogenase"/>
    <property type="match status" value="1"/>
</dbReference>
<dbReference type="Pfam" id="PF13442">
    <property type="entry name" value="Cytochrome_CBB3"/>
    <property type="match status" value="1"/>
</dbReference>
<dbReference type="OrthoDB" id="9770043at2"/>
<gene>
    <name evidence="6" type="ORF">SAMN05444380_11070</name>
</gene>
<reference evidence="6 7" key="1">
    <citation type="submission" date="2016-10" db="EMBL/GenBank/DDBJ databases">
        <authorList>
            <person name="de Groot N.N."/>
        </authorList>
    </citation>
    <scope>NUCLEOTIDE SEQUENCE [LARGE SCALE GENOMIC DNA]</scope>
    <source>
        <strain evidence="6 7">DSM 19012</strain>
    </source>
</reference>
<dbReference type="Gene3D" id="1.10.760.10">
    <property type="entry name" value="Cytochrome c-like domain"/>
    <property type="match status" value="1"/>
</dbReference>
<keyword evidence="2 4" id="KW-0479">Metal-binding</keyword>
<evidence type="ECO:0000256" key="1">
    <source>
        <dbReference type="ARBA" id="ARBA00022617"/>
    </source>
</evidence>
<dbReference type="PROSITE" id="PS51007">
    <property type="entry name" value="CYTC"/>
    <property type="match status" value="1"/>
</dbReference>
<name>A0A1I2A338_9BACT</name>
<evidence type="ECO:0000259" key="5">
    <source>
        <dbReference type="PROSITE" id="PS51007"/>
    </source>
</evidence>
<dbReference type="AlphaFoldDB" id="A0A1I2A338"/>
<dbReference type="InterPro" id="IPR011041">
    <property type="entry name" value="Quinoprot_gluc/sorb_DH_b-prop"/>
</dbReference>
<keyword evidence="1 4" id="KW-0349">Heme</keyword>
<dbReference type="SUPFAM" id="SSF46626">
    <property type="entry name" value="Cytochrome c"/>
    <property type="match status" value="1"/>
</dbReference>
<dbReference type="InParanoid" id="A0A1I2A338"/>
<evidence type="ECO:0000256" key="2">
    <source>
        <dbReference type="ARBA" id="ARBA00022723"/>
    </source>
</evidence>
<dbReference type="GO" id="GO:0046872">
    <property type="term" value="F:metal ion binding"/>
    <property type="evidence" value="ECO:0007669"/>
    <property type="project" value="UniProtKB-KW"/>
</dbReference>
<sequence>MFNKKHITITGLFSVLIILLWALLTSTSSIGCSGQTSGGDAQAPRSPGQLYTNYCASCHGPYMERFAGEDRNALFARSQSEMERIIRDGDYETGMPAFGNVFSQTEIEGVARYILTDIKKKAGSHDYRPGFPEVVKTEELSFRIDTIATGLGIPWAMAWLPNGDMLVTERSGELFRFRGKTFAARIEEVPQVYANGQGGLLDIELHPDYENNGWIYLAYSEPEGNGGNTAIMRARLKDDQLVDREKIFKATPNTRSGVHFGCRMAFDKDHYLYFSVGERGNPSNAQDLTNHSGKIHRIHDDGKIPEDNPFVDTPGAIPSIWSYGHRNPQGLAFHPVTGELWETEHGPKGGDELNIIKKGANYGWPEITYGINYDGTIITRDTAKAGMEQPIIHWTPSIAPCGMAFADSGVYPEWGNNIFSGSLSFRYLVRTVLKGNQVQKHEIMLREAGRVRSVETGPDGYLYIGVENPGVIFRLIPVDEGK</sequence>
<dbReference type="InterPro" id="IPR009056">
    <property type="entry name" value="Cyt_c-like_dom"/>
</dbReference>
<dbReference type="GO" id="GO:0009055">
    <property type="term" value="F:electron transfer activity"/>
    <property type="evidence" value="ECO:0007669"/>
    <property type="project" value="InterPro"/>
</dbReference>
<dbReference type="EMBL" id="FONA01000010">
    <property type="protein sequence ID" value="SFE37130.1"/>
    <property type="molecule type" value="Genomic_DNA"/>
</dbReference>
<dbReference type="PANTHER" id="PTHR19328:SF75">
    <property type="entry name" value="ALDOSE SUGAR DEHYDROGENASE YLII"/>
    <property type="match status" value="1"/>
</dbReference>
<dbReference type="Proteomes" id="UP000181976">
    <property type="component" value="Unassembled WGS sequence"/>
</dbReference>
<dbReference type="PANTHER" id="PTHR19328">
    <property type="entry name" value="HEDGEHOG-INTERACTING PROTEIN"/>
    <property type="match status" value="1"/>
</dbReference>
<dbReference type="PROSITE" id="PS51257">
    <property type="entry name" value="PROKAR_LIPOPROTEIN"/>
    <property type="match status" value="1"/>
</dbReference>
<proteinExistence type="predicted"/>
<keyword evidence="3 4" id="KW-0408">Iron</keyword>
<dbReference type="RefSeq" id="WP_010527202.1">
    <property type="nucleotide sequence ID" value="NZ_AFSL01000035.1"/>
</dbReference>
<dbReference type="InterPro" id="IPR011042">
    <property type="entry name" value="6-blade_b-propeller_TolB-like"/>
</dbReference>
<organism evidence="6 7">
    <name type="scientific">Thermophagus xiamenensis</name>
    <dbReference type="NCBI Taxonomy" id="385682"/>
    <lineage>
        <taxon>Bacteria</taxon>
        <taxon>Pseudomonadati</taxon>
        <taxon>Bacteroidota</taxon>
        <taxon>Bacteroidia</taxon>
        <taxon>Marinilabiliales</taxon>
        <taxon>Marinilabiliaceae</taxon>
        <taxon>Thermophagus</taxon>
    </lineage>
</organism>
<dbReference type="Pfam" id="PF07995">
    <property type="entry name" value="GSDH"/>
    <property type="match status" value="1"/>
</dbReference>
<evidence type="ECO:0000256" key="4">
    <source>
        <dbReference type="PROSITE-ProRule" id="PRU00433"/>
    </source>
</evidence>
<dbReference type="InterPro" id="IPR012938">
    <property type="entry name" value="Glc/Sorbosone_DH"/>
</dbReference>
<dbReference type="GO" id="GO:0020037">
    <property type="term" value="F:heme binding"/>
    <property type="evidence" value="ECO:0007669"/>
    <property type="project" value="InterPro"/>
</dbReference>
<dbReference type="STRING" id="385682.SAMN05444380_11070"/>
<dbReference type="eggNOG" id="COG2133">
    <property type="taxonomic scope" value="Bacteria"/>
</dbReference>
<feature type="domain" description="Cytochrome c" evidence="5">
    <location>
        <begin position="42"/>
        <end position="118"/>
    </location>
</feature>
<evidence type="ECO:0000256" key="3">
    <source>
        <dbReference type="ARBA" id="ARBA00023004"/>
    </source>
</evidence>
<keyword evidence="7" id="KW-1185">Reference proteome</keyword>
<evidence type="ECO:0000313" key="6">
    <source>
        <dbReference type="EMBL" id="SFE37130.1"/>
    </source>
</evidence>
<protein>
    <submittedName>
        <fullName evidence="6">Glucose/arabinose dehydrogenase, beta-propeller fold</fullName>
    </submittedName>
</protein>
<dbReference type="Gene3D" id="2.120.10.30">
    <property type="entry name" value="TolB, C-terminal domain"/>
    <property type="match status" value="1"/>
</dbReference>
<evidence type="ECO:0000313" key="7">
    <source>
        <dbReference type="Proteomes" id="UP000181976"/>
    </source>
</evidence>
<accession>A0A1I2A338</accession>